<dbReference type="GO" id="GO:0042542">
    <property type="term" value="P:response to hydrogen peroxide"/>
    <property type="evidence" value="ECO:0007669"/>
    <property type="project" value="TreeGrafter"/>
</dbReference>
<dbReference type="GO" id="GO:0004096">
    <property type="term" value="F:catalase activity"/>
    <property type="evidence" value="ECO:0007669"/>
    <property type="project" value="InterPro"/>
</dbReference>
<dbReference type="InParanoid" id="A0A0D2ABR7"/>
<dbReference type="Pfam" id="PF00199">
    <property type="entry name" value="Catalase"/>
    <property type="match status" value="1"/>
</dbReference>
<dbReference type="InterPro" id="IPR018028">
    <property type="entry name" value="Catalase"/>
</dbReference>
<dbReference type="PANTHER" id="PTHR11465:SF62">
    <property type="entry name" value="CATALASE T"/>
    <property type="match status" value="1"/>
</dbReference>
<dbReference type="EMBL" id="KN847541">
    <property type="protein sequence ID" value="KIW04273.1"/>
    <property type="molecule type" value="Genomic_DNA"/>
</dbReference>
<dbReference type="HOGENOM" id="CLU_045961_0_0_1"/>
<dbReference type="GO" id="GO:0005739">
    <property type="term" value="C:mitochondrion"/>
    <property type="evidence" value="ECO:0007669"/>
    <property type="project" value="TreeGrafter"/>
</dbReference>
<dbReference type="Proteomes" id="UP000053259">
    <property type="component" value="Unassembled WGS sequence"/>
</dbReference>
<dbReference type="PIRSF" id="PIRSF000296">
    <property type="entry name" value="SrpA"/>
    <property type="match status" value="1"/>
</dbReference>
<evidence type="ECO:0000313" key="3">
    <source>
        <dbReference type="Proteomes" id="UP000053259"/>
    </source>
</evidence>
<dbReference type="InterPro" id="IPR011614">
    <property type="entry name" value="Catalase_core"/>
</dbReference>
<feature type="domain" description="Catalase core" evidence="1">
    <location>
        <begin position="11"/>
        <end position="318"/>
    </location>
</feature>
<dbReference type="CDD" id="cd08153">
    <property type="entry name" value="srpA_like"/>
    <property type="match status" value="1"/>
</dbReference>
<dbReference type="AlphaFoldDB" id="A0A0D2ABR7"/>
<dbReference type="STRING" id="253628.A0A0D2ABR7"/>
<dbReference type="OrthoDB" id="2379805at2759"/>
<dbReference type="SUPFAM" id="SSF56634">
    <property type="entry name" value="Heme-dependent catalase-like"/>
    <property type="match status" value="1"/>
</dbReference>
<dbReference type="GO" id="GO:0042744">
    <property type="term" value="P:hydrogen peroxide catabolic process"/>
    <property type="evidence" value="ECO:0007669"/>
    <property type="project" value="TreeGrafter"/>
</dbReference>
<reference evidence="2 3" key="1">
    <citation type="submission" date="2015-01" db="EMBL/GenBank/DDBJ databases">
        <title>The Genome Sequence of Ochroconis gallopava CBS43764.</title>
        <authorList>
            <consortium name="The Broad Institute Genomics Platform"/>
            <person name="Cuomo C."/>
            <person name="de Hoog S."/>
            <person name="Gorbushina A."/>
            <person name="Stielow B."/>
            <person name="Teixiera M."/>
            <person name="Abouelleil A."/>
            <person name="Chapman S.B."/>
            <person name="Priest M."/>
            <person name="Young S.K."/>
            <person name="Wortman J."/>
            <person name="Nusbaum C."/>
            <person name="Birren B."/>
        </authorList>
    </citation>
    <scope>NUCLEOTIDE SEQUENCE [LARGE SCALE GENOMIC DNA]</scope>
    <source>
        <strain evidence="2 3">CBS 43764</strain>
    </source>
</reference>
<organism evidence="2 3">
    <name type="scientific">Verruconis gallopava</name>
    <dbReference type="NCBI Taxonomy" id="253628"/>
    <lineage>
        <taxon>Eukaryota</taxon>
        <taxon>Fungi</taxon>
        <taxon>Dikarya</taxon>
        <taxon>Ascomycota</taxon>
        <taxon>Pezizomycotina</taxon>
        <taxon>Dothideomycetes</taxon>
        <taxon>Pleosporomycetidae</taxon>
        <taxon>Venturiales</taxon>
        <taxon>Sympoventuriaceae</taxon>
        <taxon>Verruconis</taxon>
    </lineage>
</organism>
<dbReference type="Gene3D" id="2.40.180.10">
    <property type="entry name" value="Catalase core domain"/>
    <property type="match status" value="1"/>
</dbReference>
<evidence type="ECO:0000313" key="2">
    <source>
        <dbReference type="EMBL" id="KIW04273.1"/>
    </source>
</evidence>
<dbReference type="PANTHER" id="PTHR11465">
    <property type="entry name" value="CATALASE"/>
    <property type="match status" value="1"/>
</dbReference>
<dbReference type="InterPro" id="IPR024168">
    <property type="entry name" value="Catalase_SrpA-type_pred"/>
</dbReference>
<accession>A0A0D2ABR7</accession>
<dbReference type="PROSITE" id="PS51402">
    <property type="entry name" value="CATALASE_3"/>
    <property type="match status" value="1"/>
</dbReference>
<keyword evidence="3" id="KW-1185">Reference proteome</keyword>
<dbReference type="InterPro" id="IPR020835">
    <property type="entry name" value="Catalase_sf"/>
</dbReference>
<dbReference type="GO" id="GO:0005777">
    <property type="term" value="C:peroxisome"/>
    <property type="evidence" value="ECO:0007669"/>
    <property type="project" value="TreeGrafter"/>
</dbReference>
<dbReference type="GO" id="GO:0020037">
    <property type="term" value="F:heme binding"/>
    <property type="evidence" value="ECO:0007669"/>
    <property type="project" value="InterPro"/>
</dbReference>
<dbReference type="VEuPathDB" id="FungiDB:PV09_04575"/>
<dbReference type="GeneID" id="27312548"/>
<sequence length="318" mass="34609">MPLTSDQATLDTANNVLAMFKGAFGTPGGFRPAHAKGLLLEGTFQPTAEAKGLTKAHHFNSASTPVTVRFSDSTGIPAIPDNDANASPRGFAVRFHLPEENGKRKHTDIIGHSTPFFPAPTGQEFANLFRAIGASSQPDLPHPTPIEKYLSEHPAALAFVTAPKPFPHSWATESYYALNAFKFVNSEGEETFIRYEIVPEAGRAHYSDEEAKALSPNYLSEEIKERIAKGSVGLKLLAQVAEAEDPTDDVTKKWPEDRKKVELGTITLTSLVADDAATQKKTIFDPIPRVDGIEPSADPILEFRAALYLISGRERRSA</sequence>
<gene>
    <name evidence="2" type="ORF">PV09_04575</name>
</gene>
<proteinExistence type="predicted"/>
<dbReference type="SMART" id="SM01060">
    <property type="entry name" value="Catalase"/>
    <property type="match status" value="1"/>
</dbReference>
<evidence type="ECO:0000259" key="1">
    <source>
        <dbReference type="SMART" id="SM01060"/>
    </source>
</evidence>
<name>A0A0D2ABR7_9PEZI</name>
<dbReference type="RefSeq" id="XP_016214142.1">
    <property type="nucleotide sequence ID" value="XM_016357940.1"/>
</dbReference>
<dbReference type="Gene3D" id="1.20.1280.120">
    <property type="match status" value="1"/>
</dbReference>
<protein>
    <recommendedName>
        <fullName evidence="1">Catalase core domain-containing protein</fullName>
    </recommendedName>
</protein>